<dbReference type="InterPro" id="IPR037883">
    <property type="entry name" value="Knr4/Smi1-like_sf"/>
</dbReference>
<name>A0ABP4YWW2_9ACTN</name>
<proteinExistence type="predicted"/>
<comment type="caution">
    <text evidence="2">The sequence shown here is derived from an EMBL/GenBank/DDBJ whole genome shotgun (WGS) entry which is preliminary data.</text>
</comment>
<dbReference type="RefSeq" id="WP_344139400.1">
    <property type="nucleotide sequence ID" value="NZ_BAAALT010000275.1"/>
</dbReference>
<sequence length="217" mass="24373">MAEELWKGVRERVSRLADRVGPAEVFGAGAHGFAVEPPLTGDAVEDAERALGVRLPEEYRGFLLEVGAGGAGPAYGVFALNQVAGGWEWAAKDTHRTDTDRLREPFTPQHIGGRAIEPLDLRAPHRYDFEYRGDYESAYGRWADAFWHPDRTAGAICVCDEGCLRRYWLVVTGAERGTIWRDYRTDGLDLAPLFDVDGGRLTFGRWYLAWLDEAERR</sequence>
<dbReference type="SMART" id="SM00860">
    <property type="entry name" value="SMI1_KNR4"/>
    <property type="match status" value="1"/>
</dbReference>
<reference evidence="3" key="1">
    <citation type="journal article" date="2019" name="Int. J. Syst. Evol. Microbiol.">
        <title>The Global Catalogue of Microorganisms (GCM) 10K type strain sequencing project: providing services to taxonomists for standard genome sequencing and annotation.</title>
        <authorList>
            <consortium name="The Broad Institute Genomics Platform"/>
            <consortium name="The Broad Institute Genome Sequencing Center for Infectious Disease"/>
            <person name="Wu L."/>
            <person name="Ma J."/>
        </authorList>
    </citation>
    <scope>NUCLEOTIDE SEQUENCE [LARGE SCALE GENOMIC DNA]</scope>
    <source>
        <strain evidence="3">JCM 13250</strain>
    </source>
</reference>
<evidence type="ECO:0000259" key="1">
    <source>
        <dbReference type="SMART" id="SM00860"/>
    </source>
</evidence>
<dbReference type="InterPro" id="IPR018958">
    <property type="entry name" value="Knr4/Smi1-like_dom"/>
</dbReference>
<dbReference type="Pfam" id="PF09346">
    <property type="entry name" value="SMI1_KNR4"/>
    <property type="match status" value="1"/>
</dbReference>
<keyword evidence="3" id="KW-1185">Reference proteome</keyword>
<dbReference type="Proteomes" id="UP001500218">
    <property type="component" value="Unassembled WGS sequence"/>
</dbReference>
<accession>A0ABP4YWW2</accession>
<evidence type="ECO:0000313" key="3">
    <source>
        <dbReference type="Proteomes" id="UP001500218"/>
    </source>
</evidence>
<evidence type="ECO:0000313" key="2">
    <source>
        <dbReference type="EMBL" id="GAA1832790.1"/>
    </source>
</evidence>
<feature type="domain" description="Knr4/Smi1-like" evidence="1">
    <location>
        <begin position="38"/>
        <end position="213"/>
    </location>
</feature>
<organism evidence="2 3">
    <name type="scientific">Luedemannella flava</name>
    <dbReference type="NCBI Taxonomy" id="349316"/>
    <lineage>
        <taxon>Bacteria</taxon>
        <taxon>Bacillati</taxon>
        <taxon>Actinomycetota</taxon>
        <taxon>Actinomycetes</taxon>
        <taxon>Micromonosporales</taxon>
        <taxon>Micromonosporaceae</taxon>
        <taxon>Luedemannella</taxon>
    </lineage>
</organism>
<protein>
    <recommendedName>
        <fullName evidence="1">Knr4/Smi1-like domain-containing protein</fullName>
    </recommendedName>
</protein>
<dbReference type="SUPFAM" id="SSF160631">
    <property type="entry name" value="SMI1/KNR4-like"/>
    <property type="match status" value="1"/>
</dbReference>
<gene>
    <name evidence="2" type="ORF">GCM10009682_59090</name>
</gene>
<dbReference type="EMBL" id="BAAALT010000275">
    <property type="protein sequence ID" value="GAA1832790.1"/>
    <property type="molecule type" value="Genomic_DNA"/>
</dbReference>
<dbReference type="Gene3D" id="3.40.1580.10">
    <property type="entry name" value="SMI1/KNR4-like"/>
    <property type="match status" value="1"/>
</dbReference>